<evidence type="ECO:0000313" key="2">
    <source>
        <dbReference type="Proteomes" id="UP000188184"/>
    </source>
</evidence>
<keyword evidence="2" id="KW-1185">Reference proteome</keyword>
<proteinExistence type="predicted"/>
<name>A0A1Q2KZ67_9BACL</name>
<dbReference type="EMBL" id="CP019640">
    <property type="protein sequence ID" value="AQQ53481.1"/>
    <property type="molecule type" value="Genomic_DNA"/>
</dbReference>
<dbReference type="KEGG" id="pmar:B0X71_10620"/>
<dbReference type="RefSeq" id="WP_077589380.1">
    <property type="nucleotide sequence ID" value="NZ_CP019640.1"/>
</dbReference>
<dbReference type="Proteomes" id="UP000188184">
    <property type="component" value="Chromosome"/>
</dbReference>
<organism evidence="1 2">
    <name type="scientific">Planococcus lenghuensis</name>
    <dbReference type="NCBI Taxonomy" id="2213202"/>
    <lineage>
        <taxon>Bacteria</taxon>
        <taxon>Bacillati</taxon>
        <taxon>Bacillota</taxon>
        <taxon>Bacilli</taxon>
        <taxon>Bacillales</taxon>
        <taxon>Caryophanaceae</taxon>
        <taxon>Planococcus</taxon>
    </lineage>
</organism>
<dbReference type="AlphaFoldDB" id="A0A1Q2KZ67"/>
<reference evidence="1 2" key="1">
    <citation type="submission" date="2017-02" db="EMBL/GenBank/DDBJ databases">
        <title>The complete genomic sequence of a novel cold adapted crude oil-degrading bacterium Planococcus qaidamina Y42.</title>
        <authorList>
            <person name="Yang R."/>
        </authorList>
    </citation>
    <scope>NUCLEOTIDE SEQUENCE [LARGE SCALE GENOMIC DNA]</scope>
    <source>
        <strain evidence="1 2">Y42</strain>
    </source>
</reference>
<evidence type="ECO:0000313" key="1">
    <source>
        <dbReference type="EMBL" id="AQQ53481.1"/>
    </source>
</evidence>
<accession>A0A1Q2KZ67</accession>
<gene>
    <name evidence="1" type="ORF">B0X71_10620</name>
</gene>
<sequence length="178" mass="19926">MKRIGVLILGVCLLIGTFLFFDTREDPSEVGELTVETHALYESPLVFEEIVREKTDAIVTGTVEAKGEPFIAATAEEANFYSTPYTIRISQKFKGFSDKDSFQVNVLESADPGLQVGDQVFLYIKETQPGYYVPLTPEYGLKLIENGQVIGQFLKEEHQNQSVDVNTFISELEFTLSP</sequence>
<protein>
    <submittedName>
        <fullName evidence="1">Uncharacterized protein</fullName>
    </submittedName>
</protein>